<accession>A0A6V1PKT4</accession>
<evidence type="ECO:0000313" key="1">
    <source>
        <dbReference type="EMBL" id="CAE0629612.1"/>
    </source>
</evidence>
<sequence length="102" mass="11936">MQHQHLWKKLKFIRPSCFNVQVVFLVFQTINVFLTEEICKGFFNLGNTLVINVKLQALKRLECSRNMTTRAFFMKLRSQSSPKIFGNHGLNLVFQDIRICDG</sequence>
<proteinExistence type="predicted"/>
<dbReference type="EMBL" id="HBIU01017804">
    <property type="protein sequence ID" value="CAE0629612.1"/>
    <property type="molecule type" value="Transcribed_RNA"/>
</dbReference>
<reference evidence="1" key="1">
    <citation type="submission" date="2021-01" db="EMBL/GenBank/DDBJ databases">
        <authorList>
            <person name="Corre E."/>
            <person name="Pelletier E."/>
            <person name="Niang G."/>
            <person name="Scheremetjew M."/>
            <person name="Finn R."/>
            <person name="Kale V."/>
            <person name="Holt S."/>
            <person name="Cochrane G."/>
            <person name="Meng A."/>
            <person name="Brown T."/>
            <person name="Cohen L."/>
        </authorList>
    </citation>
    <scope>NUCLEOTIDE SEQUENCE</scope>
    <source>
        <strain evidence="1">CCMP3107</strain>
    </source>
</reference>
<name>A0A6V1PKT4_HETAK</name>
<organism evidence="1">
    <name type="scientific">Heterosigma akashiwo</name>
    <name type="common">Chromophytic alga</name>
    <name type="synonym">Heterosigma carterae</name>
    <dbReference type="NCBI Taxonomy" id="2829"/>
    <lineage>
        <taxon>Eukaryota</taxon>
        <taxon>Sar</taxon>
        <taxon>Stramenopiles</taxon>
        <taxon>Ochrophyta</taxon>
        <taxon>Raphidophyceae</taxon>
        <taxon>Chattonellales</taxon>
        <taxon>Chattonellaceae</taxon>
        <taxon>Heterosigma</taxon>
    </lineage>
</organism>
<protein>
    <submittedName>
        <fullName evidence="1">Uncharacterized protein</fullName>
    </submittedName>
</protein>
<dbReference type="AlphaFoldDB" id="A0A6V1PKT4"/>
<gene>
    <name evidence="1" type="ORF">HAKA00212_LOCUS8296</name>
</gene>